<evidence type="ECO:0000256" key="4">
    <source>
        <dbReference type="RuleBase" id="RU363069"/>
    </source>
</evidence>
<name>A0A2T1HY51_9HYPH</name>
<protein>
    <recommendedName>
        <fullName evidence="4">Nuclease SbcCD subunit D</fullName>
    </recommendedName>
</protein>
<evidence type="ECO:0000256" key="2">
    <source>
        <dbReference type="ARBA" id="ARBA00022801"/>
    </source>
</evidence>
<feature type="domain" description="Calcineurin-like phosphoesterase" evidence="5">
    <location>
        <begin position="1"/>
        <end position="233"/>
    </location>
</feature>
<dbReference type="PANTHER" id="PTHR30337">
    <property type="entry name" value="COMPONENT OF ATP-DEPENDENT DSDNA EXONUCLEASE"/>
    <property type="match status" value="1"/>
</dbReference>
<dbReference type="InterPro" id="IPR029052">
    <property type="entry name" value="Metallo-depent_PP-like"/>
</dbReference>
<dbReference type="PANTHER" id="PTHR30337:SF0">
    <property type="entry name" value="NUCLEASE SBCCD SUBUNIT D"/>
    <property type="match status" value="1"/>
</dbReference>
<comment type="similarity">
    <text evidence="4">Belongs to the SbcD family.</text>
</comment>
<evidence type="ECO:0000256" key="1">
    <source>
        <dbReference type="ARBA" id="ARBA00022722"/>
    </source>
</evidence>
<keyword evidence="4" id="KW-0235">DNA replication</keyword>
<dbReference type="GO" id="GO:0008408">
    <property type="term" value="F:3'-5' exonuclease activity"/>
    <property type="evidence" value="ECO:0007669"/>
    <property type="project" value="InterPro"/>
</dbReference>
<dbReference type="InterPro" id="IPR050535">
    <property type="entry name" value="DNA_Repair-Maintenance_Comp"/>
</dbReference>
<dbReference type="Pfam" id="PF00149">
    <property type="entry name" value="Metallophos"/>
    <property type="match status" value="1"/>
</dbReference>
<dbReference type="SUPFAM" id="SSF56300">
    <property type="entry name" value="Metallo-dependent phosphatases"/>
    <property type="match status" value="1"/>
</dbReference>
<keyword evidence="4" id="KW-0255">Endonuclease</keyword>
<dbReference type="AlphaFoldDB" id="A0A2T1HY51"/>
<comment type="subunit">
    <text evidence="4">Heterodimer of SbcC and SbcD.</text>
</comment>
<gene>
    <name evidence="4" type="primary">sbcD</name>
    <name evidence="6" type="ORF">SLNSH_02075</name>
</gene>
<dbReference type="Gene3D" id="3.60.21.10">
    <property type="match status" value="1"/>
</dbReference>
<dbReference type="InterPro" id="IPR041796">
    <property type="entry name" value="Mre11_N"/>
</dbReference>
<evidence type="ECO:0000313" key="6">
    <source>
        <dbReference type="EMBL" id="PSC06622.1"/>
    </source>
</evidence>
<dbReference type="Proteomes" id="UP000239772">
    <property type="component" value="Unassembled WGS sequence"/>
</dbReference>
<dbReference type="OrthoDB" id="9773856at2"/>
<dbReference type="NCBIfam" id="TIGR00619">
    <property type="entry name" value="sbcd"/>
    <property type="match status" value="1"/>
</dbReference>
<dbReference type="GO" id="GO:0004519">
    <property type="term" value="F:endonuclease activity"/>
    <property type="evidence" value="ECO:0007669"/>
    <property type="project" value="UniProtKB-KW"/>
</dbReference>
<dbReference type="GO" id="GO:0006260">
    <property type="term" value="P:DNA replication"/>
    <property type="evidence" value="ECO:0007669"/>
    <property type="project" value="UniProtKB-KW"/>
</dbReference>
<comment type="caution">
    <text evidence="6">The sequence shown here is derived from an EMBL/GenBank/DDBJ whole genome shotgun (WGS) entry which is preliminary data.</text>
</comment>
<dbReference type="InterPro" id="IPR004593">
    <property type="entry name" value="SbcD"/>
</dbReference>
<dbReference type="InterPro" id="IPR004843">
    <property type="entry name" value="Calcineurin-like_PHP"/>
</dbReference>
<reference evidence="7" key="1">
    <citation type="submission" date="2018-03" db="EMBL/GenBank/DDBJ databases">
        <authorList>
            <person name="Sun L."/>
            <person name="Liu H."/>
            <person name="Chen W."/>
            <person name="Huang K."/>
            <person name="Liu W."/>
            <person name="Gao X."/>
        </authorList>
    </citation>
    <scope>NUCLEOTIDE SEQUENCE [LARGE SCALE GENOMIC DNA]</scope>
    <source>
        <strain evidence="7">SH9</strain>
    </source>
</reference>
<dbReference type="RefSeq" id="WP_106335001.1">
    <property type="nucleotide sequence ID" value="NZ_PVZS01000002.1"/>
</dbReference>
<organism evidence="6 7">
    <name type="scientific">Alsobacter soli</name>
    <dbReference type="NCBI Taxonomy" id="2109933"/>
    <lineage>
        <taxon>Bacteria</taxon>
        <taxon>Pseudomonadati</taxon>
        <taxon>Pseudomonadota</taxon>
        <taxon>Alphaproteobacteria</taxon>
        <taxon>Hyphomicrobiales</taxon>
        <taxon>Alsobacteraceae</taxon>
        <taxon>Alsobacter</taxon>
    </lineage>
</organism>
<proteinExistence type="inferred from homology"/>
<dbReference type="EMBL" id="PVZS01000002">
    <property type="protein sequence ID" value="PSC06622.1"/>
    <property type="molecule type" value="Genomic_DNA"/>
</dbReference>
<keyword evidence="7" id="KW-1185">Reference proteome</keyword>
<accession>A0A2T1HY51</accession>
<dbReference type="GO" id="GO:0006310">
    <property type="term" value="P:DNA recombination"/>
    <property type="evidence" value="ECO:0007669"/>
    <property type="project" value="UniProtKB-KW"/>
</dbReference>
<keyword evidence="4" id="KW-0233">DNA recombination</keyword>
<keyword evidence="2 4" id="KW-0378">Hydrolase</keyword>
<comment type="function">
    <text evidence="4">SbcCD cleaves DNA hairpin structures. These structures can inhibit DNA replication and are intermediates in certain DNA recombination reactions. The complex acts as a 3'-&gt;5' double strand exonuclease that can open hairpins. It also has a 5' single-strand endonuclease activity.</text>
</comment>
<keyword evidence="1 4" id="KW-0540">Nuclease</keyword>
<sequence length="408" mass="43400">MRILHTADWHIGQTLNGWTREAEHGAFLARLPELVDAHGADALVVAGDVFDGVNPSAEATRMLYEALVGLHQRRPRLTTIMVAGNHDPAGRLEAPSALLEGIGVRVVGVMHRRDGAIDLDRHLVPLRDRDGEVRAHVLAIPYLRAADLPGLGQADEEPGSPVVRATRRLYAEAVEAARKRIGGAPLVATGHLHCAGGLESDGAERRILVGGEHAAPPDIFPDDVAYVALGHLHRPQHVGRETVRYSGSPFPLSATELPYDHGVSLVELRPDGAHCEHIRVARPVPCLRLPQRGSLTAAELPGAVAALGLDPACPREGQPFAHVVVRPDGPAAGLAGEVERALETLPLRCAGVKIDWPARTAAEEAPPAPVSLADCDPGDLFDRAFEAAHGAPPGPEHRAAFDEIRLGD</sequence>
<dbReference type="CDD" id="cd00840">
    <property type="entry name" value="MPP_Mre11_N"/>
    <property type="match status" value="1"/>
</dbReference>
<evidence type="ECO:0000313" key="7">
    <source>
        <dbReference type="Proteomes" id="UP000239772"/>
    </source>
</evidence>
<evidence type="ECO:0000256" key="3">
    <source>
        <dbReference type="ARBA" id="ARBA00022839"/>
    </source>
</evidence>
<evidence type="ECO:0000259" key="5">
    <source>
        <dbReference type="Pfam" id="PF00149"/>
    </source>
</evidence>
<keyword evidence="3 4" id="KW-0269">Exonuclease</keyword>